<feature type="compositionally biased region" description="Basic and acidic residues" evidence="6">
    <location>
        <begin position="1395"/>
        <end position="1407"/>
    </location>
</feature>
<sequence length="1612" mass="175333">MRVRRMGFCADWTVRSRPGTAAHPGVKPAAPRTAAAAAVRWASDPPRLRAGPFSLRDGAFEPPFLHRRPRPAESGHGACSHSRGLGGGRAAERGRQPGQARVVSAVCARRGQLPSSSKGAAAPPRDRSGQSRQRTTAGPRPPVPRGSEGGLLAPGEVNQPGKERLPGLAFPFGPKAVPVGLPPTGPGPQSRPLPLRLPLASPGTVRFSRRHTEDPSLPPPWAVGLRSTGTAASHRASDRPALPRASDLTRPRSDPSFCLREAPRSDARACDSPAWLTPKHAETPDLAQSGSDISGNWTLERAFAQQPSLAPCGAPKEPLADAAADAHSRKRRLSAVLFKPETHQTESEPRRRELQVWKPRCQRGRQTGSGRAPAGAPGRTRPRGQQQRRLGSHHRCGLGSGLERQTPVTWVHTLGQFWDLSIAELQEYSVFWQVYKGHAQAGAPGFGHGLIRARHEDAKGSSGRTGRQQNERTAEAAERLAASNNETKKATEGSRTPSLTRLPESPRTCSVPSLAPQKLLALEPVLPFLWRSPVAADAEVTVSKCLSASSLQHPCPRGQESGHDGAPWLESLKSQSRDRSLSRLTGLLVCNHLAWAFLGLVSAVTDAVPRLMLPSAFCTGHGKHLKELRFGPPAGKPHRTEATGASTSQRMTITANTEACGPKDRSAGPPLGAFVGDGSRSGGWQTPSLARLQQSPLESVLALLGQRRLSGDSWRLPHPSSQWWLQSLRTTIPNLPYAAFLPLQGSPRCATVTAITPLPTSRRTPGSVGRIRDHGLVPALQPTRRARETQCSWGSGRRAHTTPDLTLYPTPTSVVRCQHGPEQVLCGPGRRSRRSLEPSVAFSGFHCIVVSAATRSTAGGGRGAGGCRLLAPGKSHSLSSVGARASAAAAAAAALFLSLFSWCPCDAVLTRPCLSPGDRSSPALHLRDDMKQALTSVTWDAGLRATVSRVAGNWHLPQSQPVEAPATHSKGLSTMRSSTMSLADTAEVNVDEHFPSVTLECTRRFAERSPGTSAPPRNGNASDKSVDYSRSQCSCRSFNSHCDYSEEFLSECSETAANRNCVEKPVVKENKAEKKKYNVSKLSQPKGPEISVEKKHNCKAPVSNSQVSVTQRRDAMTHRILSARLHKIKELKNELSDIHRKLEVTVIENQFLKQVQLRHLRAIGKYENSQNNLPQIVAKHQSEVKNLRQLLRKSQAKERVVSRKLRETDSELLRTKDILQALQRLSEDKNLAEREELTQRLTSLITKTEANDKKIQSLEKQLRLNNKAFSRQLAAENRKTAAAQAATKTLQMEVTRLQQRLKEKERELEIRNIYTNRILKNLHDKEDYPKVSSTKSIQVDRKSFPFIIVRHQETQKSEDTPSLTTKGKKTTGNIGHKEKSTENTCAAPHCIQQPSHEDAKRKGEAKEQALSPKRVQAVHADRESNQENDTAGETLTRSFQRNDAEEIPEKNAAPNGKTPFRQRKHYSFTAAIENLHHGLPAAGVPANGGVARSGLGGSRRGNTEEKLEHSAGAGSYEPSFGKSSRTKTKDSAFMEKKSSLMEELFGEGCVFKNEPASIEVLAGSEEALKRKKQPHLPPSQASANNAFGDSRATVVNSIKSSSPTEGTRKIII</sequence>
<proteinExistence type="inferred from homology"/>
<dbReference type="PANTHER" id="PTHR16650:SF9">
    <property type="entry name" value="LEBERCILIN-LIKE PROTEIN"/>
    <property type="match status" value="1"/>
</dbReference>
<dbReference type="GO" id="GO:0005930">
    <property type="term" value="C:axoneme"/>
    <property type="evidence" value="ECO:0007669"/>
    <property type="project" value="TreeGrafter"/>
</dbReference>
<feature type="region of interest" description="Disordered" evidence="6">
    <location>
        <begin position="341"/>
        <end position="399"/>
    </location>
</feature>
<feature type="region of interest" description="Disordered" evidence="6">
    <location>
        <begin position="630"/>
        <end position="649"/>
    </location>
</feature>
<gene>
    <name evidence="8" type="ORF">J0S82_004506</name>
</gene>
<evidence type="ECO:0000313" key="9">
    <source>
        <dbReference type="Proteomes" id="UP000700334"/>
    </source>
</evidence>
<feature type="compositionally biased region" description="Basic and acidic residues" evidence="6">
    <location>
        <begin position="341"/>
        <end position="355"/>
    </location>
</feature>
<evidence type="ECO:0000256" key="1">
    <source>
        <dbReference type="ARBA" id="ARBA00010229"/>
    </source>
</evidence>
<evidence type="ECO:0000259" key="7">
    <source>
        <dbReference type="Pfam" id="PF15619"/>
    </source>
</evidence>
<accession>A0A8J6ABR1</accession>
<feature type="coiled-coil region" evidence="5">
    <location>
        <begin position="1177"/>
        <end position="1235"/>
    </location>
</feature>
<feature type="compositionally biased region" description="Basic and acidic residues" evidence="6">
    <location>
        <begin position="1440"/>
        <end position="1449"/>
    </location>
</feature>
<protein>
    <recommendedName>
        <fullName evidence="3">Lebercilin-like protein</fullName>
    </recommendedName>
    <alternativeName>
        <fullName evidence="4">Leber congenital amaurosis 5-like protein</fullName>
    </alternativeName>
</protein>
<feature type="region of interest" description="Disordered" evidence="6">
    <location>
        <begin position="60"/>
        <end position="290"/>
    </location>
</feature>
<feature type="compositionally biased region" description="Basic and acidic residues" evidence="6">
    <location>
        <begin position="1350"/>
        <end position="1359"/>
    </location>
</feature>
<dbReference type="OrthoDB" id="9665904at2759"/>
<feature type="domain" description="Lebercilin" evidence="7">
    <location>
        <begin position="1116"/>
        <end position="1308"/>
    </location>
</feature>
<dbReference type="GO" id="GO:0042073">
    <property type="term" value="P:intraciliary transport"/>
    <property type="evidence" value="ECO:0007669"/>
    <property type="project" value="TreeGrafter"/>
</dbReference>
<feature type="region of interest" description="Disordered" evidence="6">
    <location>
        <begin position="1569"/>
        <end position="1590"/>
    </location>
</feature>
<feature type="compositionally biased region" description="Basic and acidic residues" evidence="6">
    <location>
        <begin position="469"/>
        <end position="478"/>
    </location>
</feature>
<dbReference type="Pfam" id="PF15619">
    <property type="entry name" value="Lebercilin"/>
    <property type="match status" value="1"/>
</dbReference>
<feature type="region of interest" description="Disordered" evidence="6">
    <location>
        <begin position="1005"/>
        <end position="1026"/>
    </location>
</feature>
<reference evidence="8" key="1">
    <citation type="journal article" date="2021" name="Evol. Appl.">
        <title>The genome of the Pyrenean desman and the effects of bottlenecks and inbreeding on the genomic landscape of an endangered species.</title>
        <authorList>
            <person name="Escoda L."/>
            <person name="Castresana J."/>
        </authorList>
    </citation>
    <scope>NUCLEOTIDE SEQUENCE</scope>
    <source>
        <strain evidence="8">IBE-C5619</strain>
    </source>
</reference>
<evidence type="ECO:0000256" key="5">
    <source>
        <dbReference type="SAM" id="Coils"/>
    </source>
</evidence>
<evidence type="ECO:0000256" key="6">
    <source>
        <dbReference type="SAM" id="MobiDB-lite"/>
    </source>
</evidence>
<keyword evidence="9" id="KW-1185">Reference proteome</keyword>
<feature type="compositionally biased region" description="Polar residues" evidence="6">
    <location>
        <begin position="1579"/>
        <end position="1590"/>
    </location>
</feature>
<feature type="compositionally biased region" description="Pro residues" evidence="6">
    <location>
        <begin position="180"/>
        <end position="191"/>
    </location>
</feature>
<keyword evidence="2 5" id="KW-0175">Coiled coil</keyword>
<feature type="compositionally biased region" description="Polar residues" evidence="6">
    <location>
        <begin position="1427"/>
        <end position="1439"/>
    </location>
</feature>
<name>A0A8J6ABR1_GALPY</name>
<dbReference type="EMBL" id="JAGFMF010011629">
    <property type="protein sequence ID" value="KAG8518576.1"/>
    <property type="molecule type" value="Genomic_DNA"/>
</dbReference>
<feature type="region of interest" description="Disordered" evidence="6">
    <location>
        <begin position="1483"/>
        <end position="1528"/>
    </location>
</feature>
<feature type="compositionally biased region" description="Low complexity" evidence="6">
    <location>
        <begin position="368"/>
        <end position="389"/>
    </location>
</feature>
<feature type="region of interest" description="Disordered" evidence="6">
    <location>
        <begin position="456"/>
        <end position="510"/>
    </location>
</feature>
<feature type="region of interest" description="Disordered" evidence="6">
    <location>
        <begin position="1350"/>
        <end position="1460"/>
    </location>
</feature>
<organism evidence="8 9">
    <name type="scientific">Galemys pyrenaicus</name>
    <name type="common">Iberian desman</name>
    <name type="synonym">Pyrenean desman</name>
    <dbReference type="NCBI Taxonomy" id="202257"/>
    <lineage>
        <taxon>Eukaryota</taxon>
        <taxon>Metazoa</taxon>
        <taxon>Chordata</taxon>
        <taxon>Craniata</taxon>
        <taxon>Vertebrata</taxon>
        <taxon>Euteleostomi</taxon>
        <taxon>Mammalia</taxon>
        <taxon>Eutheria</taxon>
        <taxon>Laurasiatheria</taxon>
        <taxon>Eulipotyphla</taxon>
        <taxon>Talpidae</taxon>
        <taxon>Galemys</taxon>
    </lineage>
</organism>
<evidence type="ECO:0000256" key="2">
    <source>
        <dbReference type="ARBA" id="ARBA00023054"/>
    </source>
</evidence>
<evidence type="ECO:0000256" key="4">
    <source>
        <dbReference type="ARBA" id="ARBA00041402"/>
    </source>
</evidence>
<feature type="compositionally biased region" description="Low complexity" evidence="6">
    <location>
        <begin position="192"/>
        <end position="203"/>
    </location>
</feature>
<comment type="similarity">
    <text evidence="1">Belongs to the LCA5 family.</text>
</comment>
<comment type="caution">
    <text evidence="8">The sequence shown here is derived from an EMBL/GenBank/DDBJ whole genome shotgun (WGS) entry which is preliminary data.</text>
</comment>
<dbReference type="PANTHER" id="PTHR16650">
    <property type="entry name" value="C21ORF13-RELATED"/>
    <property type="match status" value="1"/>
</dbReference>
<evidence type="ECO:0000256" key="3">
    <source>
        <dbReference type="ARBA" id="ARBA00041189"/>
    </source>
</evidence>
<dbReference type="Proteomes" id="UP000700334">
    <property type="component" value="Unassembled WGS sequence"/>
</dbReference>
<dbReference type="InterPro" id="IPR028933">
    <property type="entry name" value="Lebercilin_dom"/>
</dbReference>
<evidence type="ECO:0000313" key="8">
    <source>
        <dbReference type="EMBL" id="KAG8518576.1"/>
    </source>
</evidence>
<dbReference type="InterPro" id="IPR026188">
    <property type="entry name" value="Lebercilin-like"/>
</dbReference>